<dbReference type="EMBL" id="JACRSO010000004">
    <property type="protein sequence ID" value="MBC8529782.1"/>
    <property type="molecule type" value="Genomic_DNA"/>
</dbReference>
<comment type="similarity">
    <text evidence="2">Belongs to the bacterial solute-binding protein SsuA/TauA family.</text>
</comment>
<evidence type="ECO:0000256" key="1">
    <source>
        <dbReference type="ARBA" id="ARBA00004418"/>
    </source>
</evidence>
<evidence type="ECO:0000313" key="6">
    <source>
        <dbReference type="EMBL" id="MBC8529782.1"/>
    </source>
</evidence>
<evidence type="ECO:0000256" key="4">
    <source>
        <dbReference type="SAM" id="SignalP"/>
    </source>
</evidence>
<feature type="domain" description="SsuA/THI5-like" evidence="5">
    <location>
        <begin position="49"/>
        <end position="258"/>
    </location>
</feature>
<feature type="signal peptide" evidence="4">
    <location>
        <begin position="1"/>
        <end position="30"/>
    </location>
</feature>
<evidence type="ECO:0000256" key="2">
    <source>
        <dbReference type="ARBA" id="ARBA00010742"/>
    </source>
</evidence>
<dbReference type="Gene3D" id="3.40.190.10">
    <property type="entry name" value="Periplasmic binding protein-like II"/>
    <property type="match status" value="2"/>
</dbReference>
<dbReference type="PANTHER" id="PTHR30024">
    <property type="entry name" value="ALIPHATIC SULFONATES-BINDING PROTEIN-RELATED"/>
    <property type="match status" value="1"/>
</dbReference>
<comment type="subcellular location">
    <subcellularLocation>
        <location evidence="1">Periplasm</location>
    </subcellularLocation>
</comment>
<keyword evidence="3 4" id="KW-0732">Signal</keyword>
<dbReference type="GO" id="GO:0042597">
    <property type="term" value="C:periplasmic space"/>
    <property type="evidence" value="ECO:0007669"/>
    <property type="project" value="UniProtKB-SubCell"/>
</dbReference>
<dbReference type="SUPFAM" id="SSF53850">
    <property type="entry name" value="Periplasmic binding protein-like II"/>
    <property type="match status" value="1"/>
</dbReference>
<dbReference type="PANTHER" id="PTHR30024:SF47">
    <property type="entry name" value="TAURINE-BINDING PERIPLASMIC PROTEIN"/>
    <property type="match status" value="1"/>
</dbReference>
<sequence>MNKTLHNLLRPVLALALCACMLLGFTGCGAGDELRTVTLCEVTHSVFYAPQYVAINKGFFEAEGLKVELSNGGGADKVMTAVLAGQAQIGLMGPESAVYVYNEGKTEHVRAFAQLTKRDGSFLVARQAPEGEFDWDDLRGKVLIGGRKGGVPEMTLEYVLRKQGLTPGQDVEVLTNVQFDLMAGAFSGGNGDYVALFEPVASQTEQQNVGTIVAAIGEASGEVPYTAYIAQTALMQKEPELFGAFTRAIYKAQQWVQNATPREIAEAIAPSFPDSDVELLTTVAENYQKIDAWMATPQMKAEAFERLQDIMDEAGELKARVPFEGLADNSFADAAVENAK</sequence>
<dbReference type="Proteomes" id="UP000654279">
    <property type="component" value="Unassembled WGS sequence"/>
</dbReference>
<gene>
    <name evidence="6" type="ORF">H8699_10115</name>
</gene>
<feature type="chain" id="PRO_5039637448" evidence="4">
    <location>
        <begin position="31"/>
        <end position="340"/>
    </location>
</feature>
<reference evidence="6" key="1">
    <citation type="submission" date="2020-08" db="EMBL/GenBank/DDBJ databases">
        <title>Genome public.</title>
        <authorList>
            <person name="Liu C."/>
            <person name="Sun Q."/>
        </authorList>
    </citation>
    <scope>NUCLEOTIDE SEQUENCE</scope>
    <source>
        <strain evidence="6">NSJ-44</strain>
    </source>
</reference>
<comment type="caution">
    <text evidence="6">The sequence shown here is derived from an EMBL/GenBank/DDBJ whole genome shotgun (WGS) entry which is preliminary data.</text>
</comment>
<evidence type="ECO:0000256" key="3">
    <source>
        <dbReference type="ARBA" id="ARBA00022729"/>
    </source>
</evidence>
<protein>
    <submittedName>
        <fullName evidence="6">ABC transporter substrate-binding protein</fullName>
    </submittedName>
</protein>
<organism evidence="6 7">
    <name type="scientific">Luoshenia tenuis</name>
    <dbReference type="NCBI Taxonomy" id="2763654"/>
    <lineage>
        <taxon>Bacteria</taxon>
        <taxon>Bacillati</taxon>
        <taxon>Bacillota</taxon>
        <taxon>Clostridia</taxon>
        <taxon>Christensenellales</taxon>
        <taxon>Christensenellaceae</taxon>
        <taxon>Luoshenia</taxon>
    </lineage>
</organism>
<proteinExistence type="inferred from homology"/>
<name>A0A926D1S1_9FIRM</name>
<evidence type="ECO:0000259" key="5">
    <source>
        <dbReference type="Pfam" id="PF09084"/>
    </source>
</evidence>
<accession>A0A926D1S1</accession>
<dbReference type="Pfam" id="PF09084">
    <property type="entry name" value="NMT1"/>
    <property type="match status" value="1"/>
</dbReference>
<keyword evidence="7" id="KW-1185">Reference proteome</keyword>
<dbReference type="AlphaFoldDB" id="A0A926D1S1"/>
<dbReference type="PROSITE" id="PS51257">
    <property type="entry name" value="PROKAR_LIPOPROTEIN"/>
    <property type="match status" value="1"/>
</dbReference>
<dbReference type="RefSeq" id="WP_249285596.1">
    <property type="nucleotide sequence ID" value="NZ_JACRSO010000004.1"/>
</dbReference>
<dbReference type="InterPro" id="IPR015168">
    <property type="entry name" value="SsuA/THI5"/>
</dbReference>
<evidence type="ECO:0000313" key="7">
    <source>
        <dbReference type="Proteomes" id="UP000654279"/>
    </source>
</evidence>